<dbReference type="EMBL" id="QDAG01000002">
    <property type="protein sequence ID" value="KAE8129621.1"/>
    <property type="molecule type" value="Genomic_DNA"/>
</dbReference>
<dbReference type="SUPFAM" id="SSF53850">
    <property type="entry name" value="Periplasmic binding protein-like II"/>
    <property type="match status" value="1"/>
</dbReference>
<dbReference type="PANTHER" id="PTHR43649">
    <property type="entry name" value="ARABINOSE-BINDING PROTEIN-RELATED"/>
    <property type="match status" value="1"/>
</dbReference>
<dbReference type="OrthoDB" id="9763054at2"/>
<accession>A0A5N6S5L6</accession>
<dbReference type="AlphaFoldDB" id="A0A5N6S5L6"/>
<keyword evidence="1" id="KW-0732">Signal</keyword>
<feature type="signal peptide" evidence="1">
    <location>
        <begin position="1"/>
        <end position="21"/>
    </location>
</feature>
<dbReference type="GeneID" id="78126490"/>
<dbReference type="InterPro" id="IPR006059">
    <property type="entry name" value="SBP"/>
</dbReference>
<dbReference type="PROSITE" id="PS51257">
    <property type="entry name" value="PROKAR_LIPOPROTEIN"/>
    <property type="match status" value="1"/>
</dbReference>
<evidence type="ECO:0000313" key="3">
    <source>
        <dbReference type="Proteomes" id="UP000325415"/>
    </source>
</evidence>
<name>A0A5N6S5L6_9BIFI</name>
<comment type="caution">
    <text evidence="2">The sequence shown here is derived from an EMBL/GenBank/DDBJ whole genome shotgun (WGS) entry which is preliminary data.</text>
</comment>
<dbReference type="InterPro" id="IPR050490">
    <property type="entry name" value="Bact_solute-bd_prot1"/>
</dbReference>
<evidence type="ECO:0000313" key="2">
    <source>
        <dbReference type="EMBL" id="KAE8129621.1"/>
    </source>
</evidence>
<dbReference type="Proteomes" id="UP000325415">
    <property type="component" value="Unassembled WGS sequence"/>
</dbReference>
<proteinExistence type="predicted"/>
<dbReference type="Gene3D" id="3.40.190.10">
    <property type="entry name" value="Periplasmic binding protein-like II"/>
    <property type="match status" value="1"/>
</dbReference>
<organism evidence="2 3">
    <name type="scientific">Bifidobacterium tibiigranuli</name>
    <dbReference type="NCBI Taxonomy" id="2172043"/>
    <lineage>
        <taxon>Bacteria</taxon>
        <taxon>Bacillati</taxon>
        <taxon>Actinomycetota</taxon>
        <taxon>Actinomycetes</taxon>
        <taxon>Bifidobacteriales</taxon>
        <taxon>Bifidobacteriaceae</taxon>
        <taxon>Bifidobacterium</taxon>
    </lineage>
</organism>
<evidence type="ECO:0000256" key="1">
    <source>
        <dbReference type="SAM" id="SignalP"/>
    </source>
</evidence>
<reference evidence="2 3" key="1">
    <citation type="submission" date="2018-04" db="EMBL/GenBank/DDBJ databases">
        <authorList>
            <person name="Eckel V.P."/>
            <person name="Vogel R.F."/>
        </authorList>
    </citation>
    <scope>NUCLEOTIDE SEQUENCE [LARGE SCALE GENOMIC DNA]</scope>
    <source>
        <strain evidence="3">TMW 2.1764</strain>
    </source>
</reference>
<protein>
    <submittedName>
        <fullName evidence="2">Extracellular solute-binding protein</fullName>
    </submittedName>
</protein>
<feature type="chain" id="PRO_5038665380" evidence="1">
    <location>
        <begin position="22"/>
        <end position="446"/>
    </location>
</feature>
<keyword evidence="3" id="KW-1185">Reference proteome</keyword>
<dbReference type="Pfam" id="PF13416">
    <property type="entry name" value="SBP_bac_8"/>
    <property type="match status" value="1"/>
</dbReference>
<sequence>MKRITKALAASLSVAMLAGMAACGGSSSSDTAQAGGIYYLNNKPEIANSMKDLAASYSKQTGVPFTVQTAASQTYQQSLKSELAKNQPPTLFQVLGPVGLKDWHEYAADMSDTEVYKQLKDQSMALKSDDGSQILAVPVVQETFGIIYRKDLLKKYFEMPGASIKNVKGIRDFETLKTVSDEIQKHKDELGVKGAFTSMGFDPSTSWRYNTHLASVPLAYEFAQDNITQQPATIKGTYLPEFKNIIDLYLKDSTTPTSALSSKTMDDALADITTGDAVFFQNGSWAWPDLVDGGLNADQIGVLPIYSGVPGEENYGMSTGSETYWCINKKASPEAQKATKDFLKWLITSDEGREAWSHTMGFTTPFKTFTGKYVTDNPIMKAADQYTAAGKKNLPWAFLYDPSQQWKDNLSNSILEYAQGTGKWDGVQSSFVDGWAKEVASSKSNS</sequence>
<dbReference type="RefSeq" id="WP_152580103.1">
    <property type="nucleotide sequence ID" value="NZ_QDAG01000002.1"/>
</dbReference>
<gene>
    <name evidence="2" type="ORF">DDE84_02115</name>
</gene>